<name>A0A133XLR4_9RHOO</name>
<evidence type="ECO:0000313" key="12">
    <source>
        <dbReference type="EMBL" id="KXB31870.1"/>
    </source>
</evidence>
<dbReference type="FunFam" id="1.10.510.10:FF:000021">
    <property type="entry name" value="Serine/threonine protein kinase"/>
    <property type="match status" value="1"/>
</dbReference>
<dbReference type="SMART" id="SM00100">
    <property type="entry name" value="cNMP"/>
    <property type="match status" value="1"/>
</dbReference>
<evidence type="ECO:0000256" key="3">
    <source>
        <dbReference type="ARBA" id="ARBA00022535"/>
    </source>
</evidence>
<keyword evidence="2 12" id="KW-0723">Serine/threonine-protein kinase</keyword>
<keyword evidence="8" id="KW-0142">cGMP-binding</keyword>
<dbReference type="GO" id="GO:0005737">
    <property type="term" value="C:cytoplasm"/>
    <property type="evidence" value="ECO:0007669"/>
    <property type="project" value="TreeGrafter"/>
</dbReference>
<dbReference type="InterPro" id="IPR011009">
    <property type="entry name" value="Kinase-like_dom_sf"/>
</dbReference>
<evidence type="ECO:0000256" key="1">
    <source>
        <dbReference type="ARBA" id="ARBA00012513"/>
    </source>
</evidence>
<keyword evidence="5 9" id="KW-0547">Nucleotide-binding</keyword>
<dbReference type="InterPro" id="IPR008271">
    <property type="entry name" value="Ser/Thr_kinase_AS"/>
</dbReference>
<dbReference type="CDD" id="cd00038">
    <property type="entry name" value="CAP_ED"/>
    <property type="match status" value="1"/>
</dbReference>
<dbReference type="PROSITE" id="PS00107">
    <property type="entry name" value="PROTEIN_KINASE_ATP"/>
    <property type="match status" value="1"/>
</dbReference>
<dbReference type="PROSITE" id="PS00108">
    <property type="entry name" value="PROTEIN_KINASE_ST"/>
    <property type="match status" value="1"/>
</dbReference>
<gene>
    <name evidence="12" type="ORF">AT959_05870</name>
</gene>
<proteinExistence type="predicted"/>
<comment type="caution">
    <text evidence="12">The sequence shown here is derived from an EMBL/GenBank/DDBJ whole genome shotgun (WGS) entry which is preliminary data.</text>
</comment>
<evidence type="ECO:0000256" key="2">
    <source>
        <dbReference type="ARBA" id="ARBA00022527"/>
    </source>
</evidence>
<evidence type="ECO:0000256" key="7">
    <source>
        <dbReference type="ARBA" id="ARBA00022840"/>
    </source>
</evidence>
<keyword evidence="13" id="KW-1185">Reference proteome</keyword>
<evidence type="ECO:0000256" key="4">
    <source>
        <dbReference type="ARBA" id="ARBA00022679"/>
    </source>
</evidence>
<dbReference type="RefSeq" id="WP_066881591.1">
    <property type="nucleotide sequence ID" value="NZ_LODL01000010.1"/>
</dbReference>
<accession>A0A133XLR4</accession>
<dbReference type="SUPFAM" id="SSF51206">
    <property type="entry name" value="cAMP-binding domain-like"/>
    <property type="match status" value="1"/>
</dbReference>
<feature type="domain" description="Cyclic nucleotide-binding" evidence="11">
    <location>
        <begin position="297"/>
        <end position="395"/>
    </location>
</feature>
<evidence type="ECO:0000256" key="6">
    <source>
        <dbReference type="ARBA" id="ARBA00022777"/>
    </source>
</evidence>
<dbReference type="PROSITE" id="PS50011">
    <property type="entry name" value="PROTEIN_KINASE_DOM"/>
    <property type="match status" value="1"/>
</dbReference>
<evidence type="ECO:0000256" key="5">
    <source>
        <dbReference type="ARBA" id="ARBA00022741"/>
    </source>
</evidence>
<dbReference type="Pfam" id="PF00069">
    <property type="entry name" value="Pkinase"/>
    <property type="match status" value="1"/>
</dbReference>
<dbReference type="EMBL" id="LODL01000010">
    <property type="protein sequence ID" value="KXB31870.1"/>
    <property type="molecule type" value="Genomic_DNA"/>
</dbReference>
<dbReference type="Gene3D" id="2.60.120.10">
    <property type="entry name" value="Jelly Rolls"/>
    <property type="match status" value="1"/>
</dbReference>
<dbReference type="PANTHER" id="PTHR24348:SF68">
    <property type="entry name" value="SERINE_THREONINE-PROTEIN KINASE ATG1C"/>
    <property type="match status" value="1"/>
</dbReference>
<organism evidence="12 13">
    <name type="scientific">Dechloromonas denitrificans</name>
    <dbReference type="NCBI Taxonomy" id="281362"/>
    <lineage>
        <taxon>Bacteria</taxon>
        <taxon>Pseudomonadati</taxon>
        <taxon>Pseudomonadota</taxon>
        <taxon>Betaproteobacteria</taxon>
        <taxon>Rhodocyclales</taxon>
        <taxon>Azonexaceae</taxon>
        <taxon>Dechloromonas</taxon>
    </lineage>
</organism>
<evidence type="ECO:0000313" key="13">
    <source>
        <dbReference type="Proteomes" id="UP000070186"/>
    </source>
</evidence>
<dbReference type="Pfam" id="PF00027">
    <property type="entry name" value="cNMP_binding"/>
    <property type="match status" value="1"/>
</dbReference>
<dbReference type="InterPro" id="IPR000595">
    <property type="entry name" value="cNMP-bd_dom"/>
</dbReference>
<keyword evidence="4" id="KW-0808">Transferase</keyword>
<reference evidence="12 13" key="1">
    <citation type="submission" date="2015-12" db="EMBL/GenBank/DDBJ databases">
        <title>Nitrous oxide reduction kinetics distinguish bacteria harboring typical versus atypical NosZ.</title>
        <authorList>
            <person name="Yoon S."/>
            <person name="Nissen S."/>
            <person name="Park D."/>
            <person name="Sanford R.A."/>
            <person name="Loeffler F.E."/>
        </authorList>
    </citation>
    <scope>NUCLEOTIDE SEQUENCE [LARGE SCALE GENOMIC DNA]</scope>
    <source>
        <strain evidence="12 13">ATCC BAA-841</strain>
    </source>
</reference>
<evidence type="ECO:0000256" key="9">
    <source>
        <dbReference type="PROSITE-ProRule" id="PRU10141"/>
    </source>
</evidence>
<dbReference type="InterPro" id="IPR018490">
    <property type="entry name" value="cNMP-bd_dom_sf"/>
</dbReference>
<dbReference type="Gene3D" id="3.30.200.20">
    <property type="entry name" value="Phosphorylase Kinase, domain 1"/>
    <property type="match status" value="1"/>
</dbReference>
<sequence length="426" mass="47423">MIEKLGKYELLQKLGEGATSTVYLGRDPFAQRDVAIKVASPAVLNDPKRGRLYTNLFLNEASLVGQLNHPHIVQIYDAVVTDKLCYIVMEYVAGGTLEERARPGRLLAVDRVVELIFKCTRALDFAHRLGITHRDIKPANILLTGESDIKITDFGTAIISRQTERTQVTSIGSPGYMSPEQVQENPLDHRTDIYSLGVVMFQLLTGRLPFEADSNYKMIYQIIHGDPPQPSSLRPELPPVLDQIVGRAMARDRNARYQSWGAFAQDLTQAVRDRQLQTPGGDFADTEKFDILRAMPFFAEFSDVEIWEVLRFSQWQRVPPGSVIMRDGEPGDFFCFLAAGNLKVSKGGKMLDILSKGECFGEMAVIGRQHQLRGADITAQNAADLISVSGTALQQASAACRMHFYQSFAEVLASRLSLANQRLATR</sequence>
<dbReference type="Proteomes" id="UP000070186">
    <property type="component" value="Unassembled WGS sequence"/>
</dbReference>
<dbReference type="Gene3D" id="1.10.510.10">
    <property type="entry name" value="Transferase(Phosphotransferase) domain 1"/>
    <property type="match status" value="1"/>
</dbReference>
<dbReference type="EC" id="2.7.11.1" evidence="1"/>
<dbReference type="InterPro" id="IPR000719">
    <property type="entry name" value="Prot_kinase_dom"/>
</dbReference>
<dbReference type="CDD" id="cd14014">
    <property type="entry name" value="STKc_PknB_like"/>
    <property type="match status" value="1"/>
</dbReference>
<protein>
    <recommendedName>
        <fullName evidence="1">non-specific serine/threonine protein kinase</fullName>
        <ecNumber evidence="1">2.7.11.1</ecNumber>
    </recommendedName>
</protein>
<dbReference type="GO" id="GO:0005524">
    <property type="term" value="F:ATP binding"/>
    <property type="evidence" value="ECO:0007669"/>
    <property type="project" value="UniProtKB-UniRule"/>
</dbReference>
<keyword evidence="6 12" id="KW-0418">Kinase</keyword>
<dbReference type="PANTHER" id="PTHR24348">
    <property type="entry name" value="SERINE/THREONINE-PROTEIN KINASE UNC-51-RELATED"/>
    <property type="match status" value="1"/>
</dbReference>
<dbReference type="SMART" id="SM00220">
    <property type="entry name" value="S_TKc"/>
    <property type="match status" value="1"/>
</dbReference>
<feature type="binding site" evidence="9">
    <location>
        <position position="37"/>
    </location>
    <ligand>
        <name>ATP</name>
        <dbReference type="ChEBI" id="CHEBI:30616"/>
    </ligand>
</feature>
<dbReference type="AlphaFoldDB" id="A0A133XLR4"/>
<dbReference type="InterPro" id="IPR045269">
    <property type="entry name" value="Atg1-like"/>
</dbReference>
<feature type="domain" description="Protein kinase" evidence="10">
    <location>
        <begin position="8"/>
        <end position="268"/>
    </location>
</feature>
<dbReference type="GO" id="GO:0030553">
    <property type="term" value="F:cGMP binding"/>
    <property type="evidence" value="ECO:0007669"/>
    <property type="project" value="UniProtKB-KW"/>
</dbReference>
<dbReference type="SUPFAM" id="SSF56112">
    <property type="entry name" value="Protein kinase-like (PK-like)"/>
    <property type="match status" value="1"/>
</dbReference>
<dbReference type="InterPro" id="IPR014710">
    <property type="entry name" value="RmlC-like_jellyroll"/>
</dbReference>
<keyword evidence="3" id="KW-0140">cGMP</keyword>
<dbReference type="GO" id="GO:0004674">
    <property type="term" value="F:protein serine/threonine kinase activity"/>
    <property type="evidence" value="ECO:0007669"/>
    <property type="project" value="UniProtKB-KW"/>
</dbReference>
<evidence type="ECO:0000259" key="11">
    <source>
        <dbReference type="PROSITE" id="PS50042"/>
    </source>
</evidence>
<dbReference type="STRING" id="281362.AT959_05870"/>
<evidence type="ECO:0000259" key="10">
    <source>
        <dbReference type="PROSITE" id="PS50011"/>
    </source>
</evidence>
<dbReference type="PROSITE" id="PS50042">
    <property type="entry name" value="CNMP_BINDING_3"/>
    <property type="match status" value="1"/>
</dbReference>
<dbReference type="InterPro" id="IPR017441">
    <property type="entry name" value="Protein_kinase_ATP_BS"/>
</dbReference>
<evidence type="ECO:0000256" key="8">
    <source>
        <dbReference type="ARBA" id="ARBA00022992"/>
    </source>
</evidence>
<keyword evidence="7 9" id="KW-0067">ATP-binding</keyword>